<feature type="compositionally biased region" description="Basic and acidic residues" evidence="1">
    <location>
        <begin position="438"/>
        <end position="447"/>
    </location>
</feature>
<feature type="region of interest" description="Disordered" evidence="1">
    <location>
        <begin position="418"/>
        <end position="537"/>
    </location>
</feature>
<feature type="compositionally biased region" description="Basic and acidic residues" evidence="1">
    <location>
        <begin position="378"/>
        <end position="389"/>
    </location>
</feature>
<evidence type="ECO:0000313" key="2">
    <source>
        <dbReference type="EMBL" id="JAT80510.1"/>
    </source>
</evidence>
<evidence type="ECO:0000256" key="1">
    <source>
        <dbReference type="SAM" id="MobiDB-lite"/>
    </source>
</evidence>
<feature type="compositionally biased region" description="Basic and acidic residues" evidence="1">
    <location>
        <begin position="764"/>
        <end position="783"/>
    </location>
</feature>
<dbReference type="OrthoDB" id="25778at2759"/>
<feature type="compositionally biased region" description="Basic residues" evidence="1">
    <location>
        <begin position="816"/>
        <end position="826"/>
    </location>
</feature>
<feature type="compositionally biased region" description="Basic and acidic residues" evidence="1">
    <location>
        <begin position="34"/>
        <end position="92"/>
    </location>
</feature>
<protein>
    <submittedName>
        <fullName evidence="2">Uncharacterized protein</fullName>
    </submittedName>
</protein>
<name>A0A1E1W0I8_PECGO</name>
<sequence length="826" mass="92707">PAAPVEPASLAPPRRRVDEAVVSATKAAGVPQRPADEVPELERMESKEEIRSAPPKPAKEKDVVPQSTERKRAGKGDKPSAPKESKPDESSDQRTFSAEIDESTGQKDTAAKSDKSEVKVAAAKAEKPAKRKPEEPRVDPVEPETRVATDVASIDSVNLDVKRTDVNKDLKRQESDVRKRDSARDRSSAECAERERDHSKPLPKSNRPSDDIQPTASVRVKKSPTPKSVSDRDSEVSCKDYKSKRNDEPKEVIEPKQVKETREAKESKEIKKQKEVKDSNEFKEVKEAVAKEEKVSEEIKNIDLLQDVKLDKNPQMVVVEDEPSVAVTLKMPVKRETLDTKNKPDEDEIKTEEQAWDMLLSEPEKPVSLKKKNRKIKKSQDDSQAKADDDSFVEIHAIEEKQQCSGDLVSISTPFEEVESPSYFGPKVKKQRSPKCLTPEKRDESKSIEVLSQDEPEVLFKSKGNKKKHDDKSDITVLPSLVQTQKEMYKETASSSAKSKKHSDGTASETSSILVKETPKSNKSKSLSPYPELRRTEKQVDVEKDVYVINTVGEEFPEIQITRGTKPRKRSPQPIEKKAIEKEPIAEKPVKSWSSIAASKGAKKADEVENKIQPVERKIEMNERDNGENPMSSRKVSLQEKLIELCKRTDIMVAECDAPSELNFVEEHHAVIHDLPPLEPLDFGLDDFKLEVMRDSLLEVNDPKITSPICKINIDDILSSIKETTTKAIESSAFNLIDLEKVPAKKEKGFSVIEGHKITSQEVKLDDDRKVEEKDEEMEKSSEDETSPIMSTDSDKEDKKNAGASKIIQPSSKQSAKSKKSRRKKK</sequence>
<organism evidence="2">
    <name type="scientific">Pectinophora gossypiella</name>
    <name type="common">Cotton pink bollworm</name>
    <name type="synonym">Depressaria gossypiella</name>
    <dbReference type="NCBI Taxonomy" id="13191"/>
    <lineage>
        <taxon>Eukaryota</taxon>
        <taxon>Metazoa</taxon>
        <taxon>Ecdysozoa</taxon>
        <taxon>Arthropoda</taxon>
        <taxon>Hexapoda</taxon>
        <taxon>Insecta</taxon>
        <taxon>Pterygota</taxon>
        <taxon>Neoptera</taxon>
        <taxon>Endopterygota</taxon>
        <taxon>Lepidoptera</taxon>
        <taxon>Glossata</taxon>
        <taxon>Ditrysia</taxon>
        <taxon>Gelechioidea</taxon>
        <taxon>Gelechiidae</taxon>
        <taxon>Apatetrinae</taxon>
        <taxon>Pectinophora</taxon>
    </lineage>
</organism>
<feature type="region of interest" description="Disordered" evidence="1">
    <location>
        <begin position="560"/>
        <end position="583"/>
    </location>
</feature>
<accession>A0A1E1W0I8</accession>
<feature type="region of interest" description="Disordered" evidence="1">
    <location>
        <begin position="764"/>
        <end position="826"/>
    </location>
</feature>
<feature type="region of interest" description="Disordered" evidence="1">
    <location>
        <begin position="1"/>
        <end position="272"/>
    </location>
</feature>
<dbReference type="AlphaFoldDB" id="A0A1E1W0I8"/>
<feature type="compositionally biased region" description="Basic and acidic residues" evidence="1">
    <location>
        <begin position="109"/>
        <end position="147"/>
    </location>
</feature>
<reference evidence="2" key="1">
    <citation type="submission" date="2015-09" db="EMBL/GenBank/DDBJ databases">
        <title>De novo assembly of Pectinophora gossypiella (Pink Bollworm) gut transcriptome.</title>
        <authorList>
            <person name="Tassone E.E."/>
        </authorList>
    </citation>
    <scope>NUCLEOTIDE SEQUENCE</scope>
</reference>
<evidence type="ECO:0000313" key="3">
    <source>
        <dbReference type="EMBL" id="JAT81191.1"/>
    </source>
</evidence>
<feature type="compositionally biased region" description="Basic residues" evidence="1">
    <location>
        <begin position="368"/>
        <end position="377"/>
    </location>
</feature>
<proteinExistence type="predicted"/>
<gene>
    <name evidence="3" type="ORF">g.1069</name>
    <name evidence="2" type="ORF">g.1072</name>
</gene>
<dbReference type="EMBL" id="GDQN01009863">
    <property type="protein sequence ID" value="JAT81191.1"/>
    <property type="molecule type" value="Transcribed_RNA"/>
</dbReference>
<dbReference type="EMBL" id="GDQN01010544">
    <property type="protein sequence ID" value="JAT80510.1"/>
    <property type="molecule type" value="Transcribed_RNA"/>
</dbReference>
<feature type="compositionally biased region" description="Low complexity" evidence="1">
    <location>
        <begin position="804"/>
        <end position="815"/>
    </location>
</feature>
<feature type="region of interest" description="Disordered" evidence="1">
    <location>
        <begin position="357"/>
        <end position="390"/>
    </location>
</feature>
<feature type="non-terminal residue" evidence="2">
    <location>
        <position position="1"/>
    </location>
</feature>
<feature type="compositionally biased region" description="Basic and acidic residues" evidence="1">
    <location>
        <begin position="229"/>
        <end position="272"/>
    </location>
</feature>
<feature type="compositionally biased region" description="Basic and acidic residues" evidence="1">
    <location>
        <begin position="160"/>
        <end position="200"/>
    </location>
</feature>